<evidence type="ECO:0000313" key="2">
    <source>
        <dbReference type="Proteomes" id="UP001200142"/>
    </source>
</evidence>
<reference evidence="1" key="1">
    <citation type="submission" date="2021-11" db="EMBL/GenBank/DDBJ databases">
        <authorList>
            <person name="Sydney V."/>
            <person name="Hansen K."/>
            <person name="Christner J."/>
            <person name="Deckinger K."/>
            <person name="Miller H."/>
            <person name="Baileys A."/>
            <person name="Berdar T."/>
            <person name="Fuhrer G."/>
            <person name="Everett M."/>
            <person name="Evans I."/>
            <person name="Harbison A."/>
            <person name="Jacks D."/>
            <person name="Philbrick A."/>
            <person name="Learn C."/>
            <person name="Swerdlow S.J."/>
            <person name="Klyczek K."/>
            <person name="Garlena R.A."/>
            <person name="Russell D.A."/>
            <person name="Jacobs-Sera D."/>
            <person name="Hatfull G.F."/>
        </authorList>
    </citation>
    <scope>NUCLEOTIDE SEQUENCE</scope>
</reference>
<evidence type="ECO:0000313" key="1">
    <source>
        <dbReference type="EMBL" id="UJQ87165.1"/>
    </source>
</evidence>
<organism evidence="1 2">
    <name type="scientific">Arthrobacter phage BaileyBlu</name>
    <dbReference type="NCBI Taxonomy" id="2910754"/>
    <lineage>
        <taxon>Viruses</taxon>
        <taxon>Duplodnaviria</taxon>
        <taxon>Heunggongvirae</taxon>
        <taxon>Uroviricota</taxon>
        <taxon>Caudoviricetes</taxon>
        <taxon>Casidaviridae</taxon>
        <taxon>Baileybluvirus</taxon>
        <taxon>Baileybluvirus baileyblu</taxon>
    </lineage>
</organism>
<gene>
    <name evidence="1" type="primary">27</name>
    <name evidence="1" type="ORF">SEA_BAILEYBLU_27</name>
</gene>
<dbReference type="KEGG" id="vg:77953910"/>
<name>A0AA49GZB8_9CAUD</name>
<dbReference type="EMBL" id="OL455900">
    <property type="protein sequence ID" value="UJQ87165.1"/>
    <property type="molecule type" value="Genomic_DNA"/>
</dbReference>
<sequence>MSRVYTDGGNVYRVRVVTRYRDGRETTMFLGPYATIGAARGQATSWRSPHRTATVEFIPGDTWQEVEE</sequence>
<dbReference type="RefSeq" id="YP_010677531.1">
    <property type="nucleotide sequence ID" value="NC_071022.1"/>
</dbReference>
<dbReference type="GeneID" id="77953910"/>
<proteinExistence type="predicted"/>
<accession>A0AA49GZB8</accession>
<keyword evidence="2" id="KW-1185">Reference proteome</keyword>
<dbReference type="Proteomes" id="UP001200142">
    <property type="component" value="Segment"/>
</dbReference>
<protein>
    <submittedName>
        <fullName evidence="1">Uncharacterized protein</fullName>
    </submittedName>
</protein>